<keyword evidence="3 5" id="KW-1133">Transmembrane helix</keyword>
<comment type="subcellular location">
    <subcellularLocation>
        <location evidence="1">Membrane</location>
        <topology evidence="1">Multi-pass membrane protein</topology>
    </subcellularLocation>
</comment>
<dbReference type="Proteomes" id="UP000264217">
    <property type="component" value="Unassembled WGS sequence"/>
</dbReference>
<accession>A0A372NNP1</accession>
<evidence type="ECO:0000256" key="4">
    <source>
        <dbReference type="ARBA" id="ARBA00023136"/>
    </source>
</evidence>
<name>A0A372NNP1_9SPHI</name>
<protein>
    <recommendedName>
        <fullName evidence="8">Isoprenylcysteine carboxyl methyltransferase</fullName>
    </recommendedName>
</protein>
<feature type="transmembrane region" description="Helical" evidence="5">
    <location>
        <begin position="119"/>
        <end position="145"/>
    </location>
</feature>
<dbReference type="OrthoDB" id="7203053at2"/>
<comment type="caution">
    <text evidence="6">The sequence shown here is derived from an EMBL/GenBank/DDBJ whole genome shotgun (WGS) entry which is preliminary data.</text>
</comment>
<evidence type="ECO:0008006" key="8">
    <source>
        <dbReference type="Google" id="ProtNLM"/>
    </source>
</evidence>
<gene>
    <name evidence="6" type="ORF">D0C36_22540</name>
</gene>
<evidence type="ECO:0000313" key="6">
    <source>
        <dbReference type="EMBL" id="RFZ90559.1"/>
    </source>
</evidence>
<sequence length="163" mass="19030">MTFYIFISFLICQRLSELYVSSRNEKWLLQHGAVEYGREHYPYMVAMHTLFIISLLVEYNLRDEVFANYYLIAFFVLLCCLKAVVIANLGTYWNTRIYRVPGTPPVATGIYKYIKHPNYIIVIMEIAAIPLAFGLYYTFVVFSLLNAAMLTVRIRKENEALRA</sequence>
<dbReference type="Gene3D" id="1.20.120.1630">
    <property type="match status" value="1"/>
</dbReference>
<dbReference type="GO" id="GO:0004671">
    <property type="term" value="F:protein C-terminal S-isoprenylcysteine carboxyl O-methyltransferase activity"/>
    <property type="evidence" value="ECO:0007669"/>
    <property type="project" value="InterPro"/>
</dbReference>
<reference evidence="6 7" key="1">
    <citation type="submission" date="2018-08" db="EMBL/GenBank/DDBJ databases">
        <title>Mucilaginibacter sp. MYSH2.</title>
        <authorList>
            <person name="Seo T."/>
        </authorList>
    </citation>
    <scope>NUCLEOTIDE SEQUENCE [LARGE SCALE GENOMIC DNA]</scope>
    <source>
        <strain evidence="6 7">MYSH2</strain>
    </source>
</reference>
<dbReference type="AlphaFoldDB" id="A0A372NNP1"/>
<dbReference type="RefSeq" id="WP_117393971.1">
    <property type="nucleotide sequence ID" value="NZ_QWDC01000004.1"/>
</dbReference>
<keyword evidence="7" id="KW-1185">Reference proteome</keyword>
<evidence type="ECO:0000313" key="7">
    <source>
        <dbReference type="Proteomes" id="UP000264217"/>
    </source>
</evidence>
<dbReference type="GO" id="GO:0016020">
    <property type="term" value="C:membrane"/>
    <property type="evidence" value="ECO:0007669"/>
    <property type="project" value="UniProtKB-SubCell"/>
</dbReference>
<proteinExistence type="predicted"/>
<dbReference type="Pfam" id="PF04140">
    <property type="entry name" value="ICMT"/>
    <property type="match status" value="1"/>
</dbReference>
<evidence type="ECO:0000256" key="1">
    <source>
        <dbReference type="ARBA" id="ARBA00004141"/>
    </source>
</evidence>
<dbReference type="InterPro" id="IPR007269">
    <property type="entry name" value="ICMT_MeTrfase"/>
</dbReference>
<evidence type="ECO:0000256" key="3">
    <source>
        <dbReference type="ARBA" id="ARBA00022989"/>
    </source>
</evidence>
<dbReference type="EMBL" id="QWDC01000004">
    <property type="protein sequence ID" value="RFZ90559.1"/>
    <property type="molecule type" value="Genomic_DNA"/>
</dbReference>
<keyword evidence="2 5" id="KW-0812">Transmembrane</keyword>
<organism evidence="6 7">
    <name type="scientific">Mucilaginibacter conchicola</name>
    <dbReference type="NCBI Taxonomy" id="2303333"/>
    <lineage>
        <taxon>Bacteria</taxon>
        <taxon>Pseudomonadati</taxon>
        <taxon>Bacteroidota</taxon>
        <taxon>Sphingobacteriia</taxon>
        <taxon>Sphingobacteriales</taxon>
        <taxon>Sphingobacteriaceae</taxon>
        <taxon>Mucilaginibacter</taxon>
    </lineage>
</organism>
<feature type="transmembrane region" description="Helical" evidence="5">
    <location>
        <begin position="40"/>
        <end position="57"/>
    </location>
</feature>
<evidence type="ECO:0000256" key="5">
    <source>
        <dbReference type="SAM" id="Phobius"/>
    </source>
</evidence>
<evidence type="ECO:0000256" key="2">
    <source>
        <dbReference type="ARBA" id="ARBA00022692"/>
    </source>
</evidence>
<feature type="transmembrane region" description="Helical" evidence="5">
    <location>
        <begin position="69"/>
        <end position="93"/>
    </location>
</feature>
<keyword evidence="4 5" id="KW-0472">Membrane</keyword>